<dbReference type="HOGENOM" id="CLU_091320_1_0_9"/>
<evidence type="ECO:0000259" key="1">
    <source>
        <dbReference type="Pfam" id="PF08861"/>
    </source>
</evidence>
<gene>
    <name evidence="3" type="ORF">HMPREF0623_0256</name>
</gene>
<name>E0ND84_PEDAC</name>
<proteinExistence type="predicted"/>
<dbReference type="EMBL" id="AEEG01000002">
    <property type="protein sequence ID" value="EFL96205.1"/>
    <property type="molecule type" value="Genomic_DNA"/>
</dbReference>
<feature type="domain" description="DUF1828" evidence="1">
    <location>
        <begin position="51"/>
        <end position="141"/>
    </location>
</feature>
<dbReference type="Pfam" id="PF08862">
    <property type="entry name" value="DUF1829"/>
    <property type="match status" value="1"/>
</dbReference>
<sequence length="280" mass="32529">MLILRKIQFKKGGRTMASLDAKKLSDDYFKWYKNNSKFYNIKSDVVRIDLPFYDNFSDEISIYAVKNRDNTIKISDDGWTINNLEDMGVSISRSPKRKEIFIKQLKTYGVQTDGTELFIDKLSYEKFPEAKHRVLQAILFVNDMFMTAKSNTSTLFLEDLNTFFENNGIRTTKNANFIGQSGLTHKFEYTIAGFKDIPTKLIKTMSYANNPMFAKSILTDVEQTRPILDDRSAFYVFLNDLDKENKPKAINEDILNLFTQNEIKPVLYSKRNEVVKELSE</sequence>
<dbReference type="eggNOG" id="ENOG502ZAE6">
    <property type="taxonomic scope" value="Bacteria"/>
</dbReference>
<feature type="domain" description="DUF1829" evidence="2">
    <location>
        <begin position="179"/>
        <end position="271"/>
    </location>
</feature>
<evidence type="ECO:0000313" key="3">
    <source>
        <dbReference type="EMBL" id="EFL96205.1"/>
    </source>
</evidence>
<evidence type="ECO:0000313" key="4">
    <source>
        <dbReference type="Proteomes" id="UP000004470"/>
    </source>
</evidence>
<keyword evidence="4" id="KW-1185">Reference proteome</keyword>
<reference evidence="3" key="1">
    <citation type="submission" date="2010-07" db="EMBL/GenBank/DDBJ databases">
        <authorList>
            <person name="Muzny D."/>
            <person name="Qin X."/>
            <person name="Deng J."/>
            <person name="Jiang H."/>
            <person name="Liu Y."/>
            <person name="Qu J."/>
            <person name="Song X.-Z."/>
            <person name="Zhang L."/>
            <person name="Thornton R."/>
            <person name="Coyle M."/>
            <person name="Francisco L."/>
            <person name="Jackson L."/>
            <person name="Javaid M."/>
            <person name="Korchina V."/>
            <person name="Kovar C."/>
            <person name="Mata R."/>
            <person name="Mathew T."/>
            <person name="Ngo R."/>
            <person name="Nguyen L."/>
            <person name="Nguyen N."/>
            <person name="Okwuonu G."/>
            <person name="Ongeri F."/>
            <person name="Pham C."/>
            <person name="Simmons D."/>
            <person name="Wilczek-Boney K."/>
            <person name="Hale W."/>
            <person name="Jakkamsetti A."/>
            <person name="Pham P."/>
            <person name="Ruth R."/>
            <person name="San Lucas F."/>
            <person name="Warren J."/>
            <person name="Zhang J."/>
            <person name="Zhao Z."/>
            <person name="Zhou C."/>
            <person name="Zhu D."/>
            <person name="Lee S."/>
            <person name="Bess C."/>
            <person name="Blankenburg K."/>
            <person name="Forbes L."/>
            <person name="Fu Q."/>
            <person name="Gubbala S."/>
            <person name="Hirani K."/>
            <person name="Jayaseelan J.C."/>
            <person name="Lara F."/>
            <person name="Munidasa M."/>
            <person name="Palculict T."/>
            <person name="Patil S."/>
            <person name="Pu L.-L."/>
            <person name="Saada N."/>
            <person name="Tang L."/>
            <person name="Weissenberger G."/>
            <person name="Zhu Y."/>
            <person name="Hemphill L."/>
            <person name="Shang Y."/>
            <person name="Youmans B."/>
            <person name="Ayvaz T."/>
            <person name="Ross M."/>
            <person name="Santibanez J."/>
            <person name="Aqrawi P."/>
            <person name="Gross S."/>
            <person name="Joshi V."/>
            <person name="Fowler G."/>
            <person name="Nazareth L."/>
            <person name="Reid J."/>
            <person name="Worley K."/>
            <person name="Petrosino J."/>
            <person name="Highlander S."/>
            <person name="Gibbs R."/>
        </authorList>
    </citation>
    <scope>NUCLEOTIDE SEQUENCE [LARGE SCALE GENOMIC DNA]</scope>
    <source>
        <strain evidence="3">DSM 20284</strain>
    </source>
</reference>
<evidence type="ECO:0000259" key="2">
    <source>
        <dbReference type="Pfam" id="PF08862"/>
    </source>
</evidence>
<dbReference type="Proteomes" id="UP000004470">
    <property type="component" value="Unassembled WGS sequence"/>
</dbReference>
<organism evidence="3 4">
    <name type="scientific">Pediococcus acidilactici DSM 20284</name>
    <dbReference type="NCBI Taxonomy" id="862514"/>
    <lineage>
        <taxon>Bacteria</taxon>
        <taxon>Bacillati</taxon>
        <taxon>Bacillota</taxon>
        <taxon>Bacilli</taxon>
        <taxon>Lactobacillales</taxon>
        <taxon>Lactobacillaceae</taxon>
        <taxon>Pediococcus</taxon>
        <taxon>Pediococcus acidilactici group</taxon>
    </lineage>
</organism>
<dbReference type="AlphaFoldDB" id="E0ND84"/>
<dbReference type="InterPro" id="IPR014961">
    <property type="entry name" value="DUF1829"/>
</dbReference>
<dbReference type="Pfam" id="PF08861">
    <property type="entry name" value="DUF1828"/>
    <property type="match status" value="1"/>
</dbReference>
<accession>E0ND84</accession>
<dbReference type="InterPro" id="IPR014960">
    <property type="entry name" value="DUF1828"/>
</dbReference>
<comment type="caution">
    <text evidence="3">The sequence shown here is derived from an EMBL/GenBank/DDBJ whole genome shotgun (WGS) entry which is preliminary data.</text>
</comment>
<evidence type="ECO:0008006" key="5">
    <source>
        <dbReference type="Google" id="ProtNLM"/>
    </source>
</evidence>
<protein>
    <recommendedName>
        <fullName evidence="5">DUF1828 domain-containing protein</fullName>
    </recommendedName>
</protein>